<dbReference type="Gene3D" id="3.40.50.10810">
    <property type="entry name" value="Tandem AAA-ATPase domain"/>
    <property type="match status" value="1"/>
</dbReference>
<organism evidence="18 19">
    <name type="scientific">Octopus vulgaris</name>
    <name type="common">Common octopus</name>
    <dbReference type="NCBI Taxonomy" id="6645"/>
    <lineage>
        <taxon>Eukaryota</taxon>
        <taxon>Metazoa</taxon>
        <taxon>Spiralia</taxon>
        <taxon>Lophotrochozoa</taxon>
        <taxon>Mollusca</taxon>
        <taxon>Cephalopoda</taxon>
        <taxon>Coleoidea</taxon>
        <taxon>Octopodiformes</taxon>
        <taxon>Octopoda</taxon>
        <taxon>Incirrata</taxon>
        <taxon>Octopodidae</taxon>
        <taxon>Octopus</taxon>
    </lineage>
</organism>
<feature type="compositionally biased region" description="Basic and acidic residues" evidence="14">
    <location>
        <begin position="822"/>
        <end position="844"/>
    </location>
</feature>
<feature type="compositionally biased region" description="Basic and acidic residues" evidence="14">
    <location>
        <begin position="776"/>
        <end position="800"/>
    </location>
</feature>
<feature type="compositionally biased region" description="Low complexity" evidence="14">
    <location>
        <begin position="1376"/>
        <end position="1386"/>
    </location>
</feature>
<dbReference type="PROSITE" id="PS51192">
    <property type="entry name" value="HELICASE_ATP_BIND_1"/>
    <property type="match status" value="1"/>
</dbReference>
<dbReference type="FunFam" id="3.40.50.300:FF:000529">
    <property type="entry name" value="helicase SRCAP isoform X1"/>
    <property type="match status" value="1"/>
</dbReference>
<dbReference type="GO" id="GO:0000812">
    <property type="term" value="C:Swr1 complex"/>
    <property type="evidence" value="ECO:0007669"/>
    <property type="project" value="TreeGrafter"/>
</dbReference>
<protein>
    <submittedName>
        <fullName evidence="18">Helicase domino-like</fullName>
    </submittedName>
</protein>
<dbReference type="Pfam" id="PF00176">
    <property type="entry name" value="SNF2-rel_dom"/>
    <property type="match status" value="1"/>
</dbReference>
<keyword evidence="12" id="KW-0539">Nucleus</keyword>
<dbReference type="InterPro" id="IPR001650">
    <property type="entry name" value="Helicase_C-like"/>
</dbReference>
<feature type="region of interest" description="Disordered" evidence="14">
    <location>
        <begin position="776"/>
        <end position="844"/>
    </location>
</feature>
<dbReference type="FunFam" id="3.40.50.10810:FF:000005">
    <property type="entry name" value="Photoperiod-independent early flowering 1"/>
    <property type="match status" value="1"/>
</dbReference>
<feature type="region of interest" description="Disordered" evidence="14">
    <location>
        <begin position="1339"/>
        <end position="1386"/>
    </location>
</feature>
<dbReference type="PROSITE" id="PS51204">
    <property type="entry name" value="HSA"/>
    <property type="match status" value="1"/>
</dbReference>
<reference evidence="18" key="1">
    <citation type="submission" date="2023-08" db="EMBL/GenBank/DDBJ databases">
        <authorList>
            <person name="Alioto T."/>
            <person name="Alioto T."/>
            <person name="Gomez Garrido J."/>
        </authorList>
    </citation>
    <scope>NUCLEOTIDE SEQUENCE</scope>
</reference>
<dbReference type="InterPro" id="IPR014012">
    <property type="entry name" value="HSA_dom"/>
</dbReference>
<dbReference type="GO" id="GO:0010557">
    <property type="term" value="P:positive regulation of macromolecule biosynthetic process"/>
    <property type="evidence" value="ECO:0007669"/>
    <property type="project" value="UniProtKB-ARBA"/>
</dbReference>
<evidence type="ECO:0000256" key="13">
    <source>
        <dbReference type="SAM" id="Coils"/>
    </source>
</evidence>
<evidence type="ECO:0000313" key="19">
    <source>
        <dbReference type="Proteomes" id="UP001162480"/>
    </source>
</evidence>
<keyword evidence="10" id="KW-0238">DNA-binding</keyword>
<feature type="domain" description="Helicase C-terminal" evidence="16">
    <location>
        <begin position="1919"/>
        <end position="2069"/>
    </location>
</feature>
<feature type="region of interest" description="Disordered" evidence="14">
    <location>
        <begin position="218"/>
        <end position="238"/>
    </location>
</feature>
<dbReference type="GO" id="GO:0004386">
    <property type="term" value="F:helicase activity"/>
    <property type="evidence" value="ECO:0007669"/>
    <property type="project" value="UniProtKB-KW"/>
</dbReference>
<evidence type="ECO:0000256" key="6">
    <source>
        <dbReference type="ARBA" id="ARBA00022806"/>
    </source>
</evidence>
<comment type="subcellular location">
    <subcellularLocation>
        <location evidence="1">Nucleus</location>
    </subcellularLocation>
</comment>
<dbReference type="InterPro" id="IPR000330">
    <property type="entry name" value="SNF2_N"/>
</dbReference>
<keyword evidence="4" id="KW-0547">Nucleotide-binding</keyword>
<dbReference type="SMART" id="SM00487">
    <property type="entry name" value="DEXDc"/>
    <property type="match status" value="1"/>
</dbReference>
<dbReference type="PANTHER" id="PTHR45685:SF1">
    <property type="entry name" value="HELICASE SRCAP"/>
    <property type="match status" value="1"/>
</dbReference>
<dbReference type="Gene3D" id="3.40.50.300">
    <property type="entry name" value="P-loop containing nucleotide triphosphate hydrolases"/>
    <property type="match status" value="1"/>
</dbReference>
<evidence type="ECO:0000256" key="11">
    <source>
        <dbReference type="ARBA" id="ARBA00023163"/>
    </source>
</evidence>
<dbReference type="Pfam" id="PF07529">
    <property type="entry name" value="HSA"/>
    <property type="match status" value="1"/>
</dbReference>
<dbReference type="InterPro" id="IPR038718">
    <property type="entry name" value="SNF2-like_sf"/>
</dbReference>
<evidence type="ECO:0000256" key="1">
    <source>
        <dbReference type="ARBA" id="ARBA00004123"/>
    </source>
</evidence>
<dbReference type="PROSITE" id="PS51194">
    <property type="entry name" value="HELICASE_CTER"/>
    <property type="match status" value="1"/>
</dbReference>
<keyword evidence="8" id="KW-0156">Chromatin regulator</keyword>
<evidence type="ECO:0000256" key="5">
    <source>
        <dbReference type="ARBA" id="ARBA00022801"/>
    </source>
</evidence>
<dbReference type="GO" id="GO:0005524">
    <property type="term" value="F:ATP binding"/>
    <property type="evidence" value="ECO:0007669"/>
    <property type="project" value="UniProtKB-KW"/>
</dbReference>
<keyword evidence="3" id="KW-0597">Phosphoprotein</keyword>
<dbReference type="GO" id="GO:0010468">
    <property type="term" value="P:regulation of gene expression"/>
    <property type="evidence" value="ECO:0007669"/>
    <property type="project" value="UniProtKB-ARBA"/>
</dbReference>
<dbReference type="FunFam" id="1.20.120.850:FF:000012">
    <property type="entry name" value="protein PHOTOPERIOD-INDEPENDENT EARLY FLOWERING 1 isoform X3"/>
    <property type="match status" value="1"/>
</dbReference>
<dbReference type="InterPro" id="IPR014001">
    <property type="entry name" value="Helicase_ATP-bd"/>
</dbReference>
<evidence type="ECO:0000256" key="14">
    <source>
        <dbReference type="SAM" id="MobiDB-lite"/>
    </source>
</evidence>
<keyword evidence="13" id="KW-0175">Coiled coil</keyword>
<evidence type="ECO:0000256" key="9">
    <source>
        <dbReference type="ARBA" id="ARBA00023015"/>
    </source>
</evidence>
<feature type="compositionally biased region" description="Polar residues" evidence="14">
    <location>
        <begin position="1360"/>
        <end position="1375"/>
    </location>
</feature>
<proteinExistence type="inferred from homology"/>
<dbReference type="SMART" id="SM00573">
    <property type="entry name" value="HSA"/>
    <property type="match status" value="1"/>
</dbReference>
<feature type="domain" description="Helicase ATP-binding" evidence="15">
    <location>
        <begin position="992"/>
        <end position="1157"/>
    </location>
</feature>
<feature type="coiled-coil region" evidence="13">
    <location>
        <begin position="2224"/>
        <end position="2260"/>
    </location>
</feature>
<feature type="region of interest" description="Disordered" evidence="14">
    <location>
        <begin position="3010"/>
        <end position="3032"/>
    </location>
</feature>
<dbReference type="SUPFAM" id="SSF52540">
    <property type="entry name" value="P-loop containing nucleoside triphosphate hydrolases"/>
    <property type="match status" value="3"/>
</dbReference>
<dbReference type="GO" id="GO:0003677">
    <property type="term" value="F:DNA binding"/>
    <property type="evidence" value="ECO:0007669"/>
    <property type="project" value="UniProtKB-KW"/>
</dbReference>
<dbReference type="GO" id="GO:0006338">
    <property type="term" value="P:chromatin remodeling"/>
    <property type="evidence" value="ECO:0007669"/>
    <property type="project" value="UniProtKB-ARBA"/>
</dbReference>
<evidence type="ECO:0000256" key="4">
    <source>
        <dbReference type="ARBA" id="ARBA00022741"/>
    </source>
</evidence>
<feature type="compositionally biased region" description="Basic residues" evidence="14">
    <location>
        <begin position="2434"/>
        <end position="2448"/>
    </location>
</feature>
<feature type="region of interest" description="Disordered" evidence="14">
    <location>
        <begin position="2267"/>
        <end position="2515"/>
    </location>
</feature>
<evidence type="ECO:0000256" key="7">
    <source>
        <dbReference type="ARBA" id="ARBA00022840"/>
    </source>
</evidence>
<dbReference type="InterPro" id="IPR049730">
    <property type="entry name" value="SNF2/RAD54-like_C"/>
</dbReference>
<dbReference type="EMBL" id="OX597829">
    <property type="protein sequence ID" value="CAI9734304.1"/>
    <property type="molecule type" value="Genomic_DNA"/>
</dbReference>
<feature type="compositionally biased region" description="Low complexity" evidence="14">
    <location>
        <begin position="2317"/>
        <end position="2339"/>
    </location>
</feature>
<gene>
    <name evidence="18" type="ORF">OCTVUL_1B011184</name>
</gene>
<evidence type="ECO:0000259" key="15">
    <source>
        <dbReference type="PROSITE" id="PS51192"/>
    </source>
</evidence>
<evidence type="ECO:0000256" key="12">
    <source>
        <dbReference type="ARBA" id="ARBA00023242"/>
    </source>
</evidence>
<evidence type="ECO:0000259" key="16">
    <source>
        <dbReference type="PROSITE" id="PS51194"/>
    </source>
</evidence>
<accession>A0AA36BHQ5</accession>
<keyword evidence="19" id="KW-1185">Reference proteome</keyword>
<dbReference type="PANTHER" id="PTHR45685">
    <property type="entry name" value="HELICASE SRCAP-RELATED"/>
    <property type="match status" value="1"/>
</dbReference>
<evidence type="ECO:0000256" key="10">
    <source>
        <dbReference type="ARBA" id="ARBA00023125"/>
    </source>
</evidence>
<dbReference type="CDD" id="cd18793">
    <property type="entry name" value="SF2_C_SNF"/>
    <property type="match status" value="1"/>
</dbReference>
<dbReference type="Gene3D" id="1.20.120.850">
    <property type="entry name" value="SWI2/SNF2 ATPases, N-terminal domain"/>
    <property type="match status" value="1"/>
</dbReference>
<dbReference type="InterPro" id="IPR050520">
    <property type="entry name" value="INO80/SWR1_helicase"/>
</dbReference>
<feature type="compositionally biased region" description="Acidic residues" evidence="14">
    <location>
        <begin position="723"/>
        <end position="741"/>
    </location>
</feature>
<sequence length="3108" mass="340788">MQRDNDVSNALKKTVANVSGLASQQQQQQNSSAGFKQNVLQHYVLTPHEAEPDRQAIEMFSPVSIQRSPQPQTPLQAAAAATVVVTQPSTLASHSTLSIQDANAIQQVLSIASSAARLQTQAQPNMSGTIHHHGQQCQLSVSGSGIPPLSVNVANHQQPQPVFGMSLPTHRFTQRLPCGTSSGANVAVTTDASVTSITCSSLDSSQVLTSSAGNFSLSTSASTSTTVAPPRKRIKLEEKPPSTPEIAAYRKKIISHKLKEMAELKENYSEHWTECYFLNGSGNIMDFHHWKKRPPLQLVQFLKAKSLDSDDEDETLELDSSPMKNTGNVGSVLSAQNLATSTPTTLTPTLAALTQQGIAVFQLAPSPLTLNPGSLEWLQEFQRQISSQQLQQQQQHHHHHQQGLPVISAAPISSPASASSCVPTATATSTVTTTTVITVSTTPTPTDSSTSGSISTSTVVSQTLPLHLSTITTSSTKTTDVKPSVAQSSQIIKNALLSPVGTQSMVRTPKSPTSPAHRLNTRQQAISAVYDSAIGSQEAIVERAKQEAQVMHRVAELRKDGLWSARRLPKVQEPIRNKAHWDYLLEEMQWLAADFAQERKWKKAAARKLSRMVAKYHQEQDQKEQKAVKEEAQKLKRIAGQVAKQVKEFWANIEKVVQYKQQTRLEEKRRKALDIHLNFIVDQTEKYSSWLTESLAKSDLGKGVSSSVVGSITSTPEHSNASGDDDFEPDQSETDDEETIDKEERETGNNESIQDEIALLQKEGDVPLEELLKSLPEEILEKPAELKPERKIKVSESEEKVSDEEFQTEDQEEEDMEDTIEEQEKHERNQSHLEEISELEKESEMSIEELIKKYEGAYNSDFEMPDVEESGDTTEDTEEYGSDNDETEEEEDQEEEEDDDDDDEEDSNNGVNEEIGLEYLMHPEIQEGSQSNKVATLEGKAPGKEITDIAAEAQSLQPKGYTLETTQVKVAVPFLLKHTLREYQHVGLDWLATMHEKKLNGILADEMGLGKTIQTIALLAHLACEKGIWGPHLIVVPTSVMLNWEMELKKWCPAFKILTYYGNPKERKAKRTGWTKTNAFHVCITSYKLVIQDHQAFRRKKWKYFILDEAQNIKNFKSQRWQTLLNFQSQRRLLLTGTPLQNSLMELWSLMHFLMPNVFSSHKDFKEWFANPLSGMIEGSHEYNDNLIKRLHKVLRPFLLRRLKDDVEKQMPKKYEHVVMCRLSKRQRFLYDEFMSQTKTKETLASGHFMSVINVLMQLRKVCNHPNLFDPRPIVSPLQMQGLVYSTASQVVNALETGPFDSIDLRLLYPSLCDMEYDLPKFISERVKKTKTPRHLIMEIDSQPDPPPRPKPAKLKTSHLRSSSPFVQSGRASPVSQSTSTAPGTTTTIVTAKPNIVKPVVATHQSTTATVSTGTSTPSLPIRIGLVPQHQIAQQIRTTLPHQQSQSLVPGTTSSIAAVVLSSASVGTSRPTLPQPSIATIQTKVLPHGALHTSGTAAVSTTSSSTPVLSSQPITVQIQQTDQGTRLMIPTGQLSQFSTGFIQIIQTSGQQFIAASTPPVQSVIPVQTVTSTCSAVPVVNGPGLVSNLSSTTSVASSSSSASVVSVPAVLKTIPTVNLPITTAAATAGKPVMKVQPLSTELPSTMHYQSQQKQISLTTSQSKPAPIILATAAAAVTSTKTTTAAPQSTPAAATLSTTLAQAIGRTSLQGQTSISLTSASGFTNTKLVAAKAVVQQPKSELFLECLYQKRKQWRKEKLDHLDRINKKHCDMNVIYGQDLLESVNLLKTPEKAQSVKNLWHGIGHFHCKKVHLDYSYSCNSLWSRTAALENMVNTPEKYLNELSDILSRFVFVIPPVTVPFVKLHVSHPSPSSVARESFQRFMLHNYVSPQTACLHKIDACMSVQFPELRLIQYDCGKLQTLDVLLRQLKTGNHRVLIFTQMTKMLDVLEAFLNYHGHRYLRLDGTTRVEQRQALMERFNADKRIFVFILSTRSGGIGVNLTGADTVIFYDSDWNPTMDAQAQDRCHRIGQTRDVHIYRLISERTIEENILKKADQKRLLGDVAIEGGNFTTAFFKQNTIKELFDEPTGLQALAKERETKKRIEWPKEAKVLTTTTSVQKPAVNKVSEHGKESNLITQLEQALCKAEDETDVMAADLVKAEQKAELAEFDENIPWDDKEAERKQDEDETSKVEMELSLLEKELSPVERYAVLFLETQMEPFCSEELQMAEEDIESAKKDWELARLKSLKEEEEIRAELEEDEMLFTYTRDDAYNQVKKSKSKKNSGNKSNKKKSNYKNFNSRQNSSDEKITSSRKSSRRSAASSDIAKSRSNGLSSSRKSLINNNEKDENSSSRGGKMKGINSVRSEHSSPVNTGMLKHALKKDVSKIPSNPSTQNKATSNQKVLNLNSISSKNTNSVINTKTSASSTVGNQKLVGSKRAKKGVGAKKKVGGPGRKPVGSGKKGAGSKKSNTKKANSNKVASTKKLSGGVISKKSAATSTVGTSTTSTTTSKKGSQVNSVKKIKVNSKKLLRATLIAQEKLAADLQVAATTAASTPVPVSSARILETAIKVSEHVKVESKSTSKLPTNTTVKVLSAAAKTTHTLSVSTSTQMACASPVSTSVTRVLPVTSTGTSVPHIVPVSAATCIVSGSTAARVWTTLAQKVPIGHMMPIRALGQKIQVPMSALTQKVPVNTITQKVPISTITQVPVSAITQVPISSITQVPVSAISQKKVPVSTITHVPVSAITQKIPGTAVTQVPITAITQKVPIKTYSQKVPVTTITQKVPITTITQKIPSQKVPVPIATHKIPVTFATQKLPVSVLQQKLPVSVLQQKLPVSVLQQKLPVTIAAQKLPTTSLTPKFIVSTPTQKLLFSTPTQKLLVPTQAQKLLVTSSTQKILVSAPTQKLLVATPTQTHLVSTAPSQKLPLISTPTQTVPVSTILPKAAVTTSATQNCPTVNHVGVESVLSGSPTIPVKYTQVVPAPLISIPVTTATSSPQPWSNPNLVIRTRRASMQESKKRADTSESVDADDGVEKESAEHVINVTNKLNNIIIDLPESLLTTDTLTNSGGSQIVQISHPNYKQQNLNGPDLSNKISSNCVGSGDILPENG</sequence>
<feature type="compositionally biased region" description="Low complexity" evidence="14">
    <location>
        <begin position="2465"/>
        <end position="2479"/>
    </location>
</feature>
<dbReference type="Proteomes" id="UP001162480">
    <property type="component" value="Chromosome 16"/>
</dbReference>
<evidence type="ECO:0000259" key="17">
    <source>
        <dbReference type="PROSITE" id="PS51204"/>
    </source>
</evidence>
<keyword evidence="7" id="KW-0067">ATP-binding</keyword>
<keyword evidence="5" id="KW-0378">Hydrolase</keyword>
<feature type="coiled-coil region" evidence="13">
    <location>
        <begin position="606"/>
        <end position="633"/>
    </location>
</feature>
<dbReference type="GO" id="GO:0140096">
    <property type="term" value="F:catalytic activity, acting on a protein"/>
    <property type="evidence" value="ECO:0007669"/>
    <property type="project" value="UniProtKB-ARBA"/>
</dbReference>
<keyword evidence="11" id="KW-0804">Transcription</keyword>
<name>A0AA36BHQ5_OCTVU</name>
<evidence type="ECO:0000256" key="8">
    <source>
        <dbReference type="ARBA" id="ARBA00022853"/>
    </source>
</evidence>
<dbReference type="CDD" id="cd18003">
    <property type="entry name" value="DEXQc_SRCAP"/>
    <property type="match status" value="1"/>
</dbReference>
<feature type="compositionally biased region" description="Basic residues" evidence="14">
    <location>
        <begin position="2275"/>
        <end position="2293"/>
    </location>
</feature>
<dbReference type="Pfam" id="PF00271">
    <property type="entry name" value="Helicase_C"/>
    <property type="match status" value="1"/>
</dbReference>
<dbReference type="InterPro" id="IPR027417">
    <property type="entry name" value="P-loop_NTPase"/>
</dbReference>
<evidence type="ECO:0000256" key="2">
    <source>
        <dbReference type="ARBA" id="ARBA00009220"/>
    </source>
</evidence>
<feature type="region of interest" description="Disordered" evidence="14">
    <location>
        <begin position="857"/>
        <end position="910"/>
    </location>
</feature>
<feature type="compositionally biased region" description="Low complexity" evidence="14">
    <location>
        <begin position="2490"/>
        <end position="2515"/>
    </location>
</feature>
<feature type="compositionally biased region" description="Low complexity" evidence="14">
    <location>
        <begin position="701"/>
        <end position="711"/>
    </location>
</feature>
<feature type="compositionally biased region" description="Polar residues" evidence="14">
    <location>
        <begin position="712"/>
        <end position="722"/>
    </location>
</feature>
<comment type="similarity">
    <text evidence="2">Belongs to the SNF2/RAD54 helicase family. SWR1 subfamily.</text>
</comment>
<evidence type="ECO:0000256" key="3">
    <source>
        <dbReference type="ARBA" id="ARBA00022553"/>
    </source>
</evidence>
<keyword evidence="9" id="KW-0805">Transcription regulation</keyword>
<keyword evidence="6" id="KW-0347">Helicase</keyword>
<evidence type="ECO:0000313" key="18">
    <source>
        <dbReference type="EMBL" id="CAI9734304.1"/>
    </source>
</evidence>
<dbReference type="SMART" id="SM00490">
    <property type="entry name" value="HELICc"/>
    <property type="match status" value="1"/>
</dbReference>
<feature type="domain" description="HSA" evidence="17">
    <location>
        <begin position="568"/>
        <end position="640"/>
    </location>
</feature>
<dbReference type="GO" id="GO:0042393">
    <property type="term" value="F:histone binding"/>
    <property type="evidence" value="ECO:0007669"/>
    <property type="project" value="TreeGrafter"/>
</dbReference>
<feature type="compositionally biased region" description="Polar residues" evidence="14">
    <location>
        <begin position="2386"/>
        <end position="2429"/>
    </location>
</feature>
<feature type="compositionally biased region" description="Acidic residues" evidence="14">
    <location>
        <begin position="801"/>
        <end position="821"/>
    </location>
</feature>
<feature type="region of interest" description="Disordered" evidence="14">
    <location>
        <begin position="701"/>
        <end position="761"/>
    </location>
</feature>
<dbReference type="GO" id="GO:0016887">
    <property type="term" value="F:ATP hydrolysis activity"/>
    <property type="evidence" value="ECO:0007669"/>
    <property type="project" value="TreeGrafter"/>
</dbReference>
<feature type="compositionally biased region" description="Acidic residues" evidence="14">
    <location>
        <begin position="863"/>
        <end position="907"/>
    </location>
</feature>